<dbReference type="InterPro" id="IPR001683">
    <property type="entry name" value="PX_dom"/>
</dbReference>
<dbReference type="InterPro" id="IPR011666">
    <property type="entry name" value="DUF1604"/>
</dbReference>
<dbReference type="GO" id="GO:0005634">
    <property type="term" value="C:nucleus"/>
    <property type="evidence" value="ECO:0007669"/>
    <property type="project" value="TreeGrafter"/>
</dbReference>
<keyword evidence="1" id="KW-0862">Zinc</keyword>
<feature type="compositionally biased region" description="Acidic residues" evidence="2">
    <location>
        <begin position="882"/>
        <end position="901"/>
    </location>
</feature>
<dbReference type="Pfam" id="PF07713">
    <property type="entry name" value="DUF1604"/>
    <property type="match status" value="1"/>
</dbReference>
<evidence type="ECO:0000256" key="2">
    <source>
        <dbReference type="SAM" id="MobiDB-lite"/>
    </source>
</evidence>
<dbReference type="GO" id="GO:0035091">
    <property type="term" value="F:phosphatidylinositol binding"/>
    <property type="evidence" value="ECO:0007669"/>
    <property type="project" value="InterPro"/>
</dbReference>
<dbReference type="PANTHER" id="PTHR13384:SF19">
    <property type="entry name" value="G PATCH DOMAIN-CONTAINING PROTEIN 1"/>
    <property type="match status" value="1"/>
</dbReference>
<dbReference type="AlphaFoldDB" id="A0A9W6TGM3"/>
<evidence type="ECO:0000313" key="7">
    <source>
        <dbReference type="Proteomes" id="UP001165083"/>
    </source>
</evidence>
<dbReference type="EMBL" id="BSXW01000172">
    <property type="protein sequence ID" value="GMF13815.1"/>
    <property type="molecule type" value="Genomic_DNA"/>
</dbReference>
<evidence type="ECO:0000259" key="5">
    <source>
        <dbReference type="PROSITE" id="PS50195"/>
    </source>
</evidence>
<evidence type="ECO:0000259" key="4">
    <source>
        <dbReference type="PROSITE" id="PS50174"/>
    </source>
</evidence>
<feature type="domain" description="G-patch" evidence="4">
    <location>
        <begin position="385"/>
        <end position="407"/>
    </location>
</feature>
<dbReference type="PROSITE" id="PS50195">
    <property type="entry name" value="PX"/>
    <property type="match status" value="1"/>
</dbReference>
<dbReference type="Gene3D" id="3.30.40.10">
    <property type="entry name" value="Zinc/RING finger domain, C3HC4 (zinc finger)"/>
    <property type="match status" value="1"/>
</dbReference>
<feature type="region of interest" description="Disordered" evidence="2">
    <location>
        <begin position="403"/>
        <end position="443"/>
    </location>
</feature>
<keyword evidence="7" id="KW-1185">Reference proteome</keyword>
<dbReference type="SUPFAM" id="SSF64268">
    <property type="entry name" value="PX domain"/>
    <property type="match status" value="1"/>
</dbReference>
<feature type="compositionally biased region" description="Low complexity" evidence="2">
    <location>
        <begin position="943"/>
        <end position="952"/>
    </location>
</feature>
<reference evidence="6" key="1">
    <citation type="submission" date="2023-04" db="EMBL/GenBank/DDBJ databases">
        <title>Phytophthora lilii NBRC 32176.</title>
        <authorList>
            <person name="Ichikawa N."/>
            <person name="Sato H."/>
            <person name="Tonouchi N."/>
        </authorList>
    </citation>
    <scope>NUCLEOTIDE SEQUENCE</scope>
    <source>
        <strain evidence="6">NBRC 32176</strain>
    </source>
</reference>
<dbReference type="SUPFAM" id="SSF57850">
    <property type="entry name" value="RING/U-box"/>
    <property type="match status" value="1"/>
</dbReference>
<sequence length="1088" mass="122295">MQEEQMSRSFSFTKRRVERQPSRLTPMQTMEQTLLDNVHVEFIKAVVPGQNKLASPRYIMRISNTALDQTWEMARTFKEFYELKEAIVSVLDYGHFCPSNCPWLYMYAANHFPRRHIFRSRSPSVISGRLSELQTYFSTLLRMAKQNRNLECSVSSTKLPQLIYDFLFEGMVFDRSDFTRLSERLSVGGRDSSFLDNDPTQDPEECFICRKALVGGDTVSIVPAAPSSKRGPSSVNKKVDKHVMAGLTTLDCGHCFHDECILAKLNESLHCPLCQVTDAQGRRRFHGAFTGGFSAGYYNSVGSEEGWTPLTFSSSRGNRAPRIQQRAEDFMDEEDDPLLGKKLETTERYDTLQTGAKRRLQQQQQADRAAIPGFSLPDDWVLPVNDSIGAKLLKQMGWKEGHGIGQRVRRRKFQQDEKEEDMPKLLKQDTGGKPAETEPLDQDEEVYVPPRKVFDVQKAFPKPKLDRYGAGFDPYTDAPEFSMHKQQQEEKQRAKEGSHRQIVSFSDALKTSNGSNRATSAYGLSALEEDDDVDVYGTVSMTEFDRVIAPLGARKDTKRLDSSAQESLRHEKARHSRALCSDGRPVLPGFELAASKEKPPKVVALRLAVPTGFKAFHRFGDGEDQDDIVTALYRKHNFSTDKISNGAVVTAKQRSAVLRGSEQVVEGIADNSTATSGGESSTGSIFDLLDKDQKAKLLNAAAQAKHRLPPPKISRFAPAENPSLPKVRQPLVGGRSGEQFRATISASIAKRFVSSKSIVEEAETENTGDQEPQAKVSYRSQSLWIPKSLLCKRFRVKCKGPTGSRGEDDDGKKRDLFDEELVPHLVEFAADRAAKRETSDRANEILNSSKIVEDKPAADSELPPLPAVEKASASLLKSIFEPSDESEVSDDDSEEEDDDDKDGQSEVLAEEKHERYNSKSSSTRDKENARKLAQKASQQDARSTSSEESNSSSDDDDIPPSFAATNDDNDAVQRRRKRSRSVDDGDSHEAKRQEKEKNKHQKHKKHHRKHRSSRDDKNKKKKDKKDRKKHWSSRHSRRSRKSIEAQSNAKTSQYTTEGSICAGPPTESSTKAWHSKRMCLPVIVFWPM</sequence>
<organism evidence="6 7">
    <name type="scientific">Phytophthora lilii</name>
    <dbReference type="NCBI Taxonomy" id="2077276"/>
    <lineage>
        <taxon>Eukaryota</taxon>
        <taxon>Sar</taxon>
        <taxon>Stramenopiles</taxon>
        <taxon>Oomycota</taxon>
        <taxon>Peronosporomycetes</taxon>
        <taxon>Peronosporales</taxon>
        <taxon>Peronosporaceae</taxon>
        <taxon>Phytophthora</taxon>
    </lineage>
</organism>
<feature type="region of interest" description="Disordered" evidence="2">
    <location>
        <begin position="471"/>
        <end position="501"/>
    </location>
</feature>
<feature type="compositionally biased region" description="Basic and acidic residues" evidence="2">
    <location>
        <begin position="909"/>
        <end position="930"/>
    </location>
</feature>
<keyword evidence="1" id="KW-0863">Zinc-finger</keyword>
<feature type="compositionally biased region" description="Basic and acidic residues" evidence="2">
    <location>
        <begin position="482"/>
        <end position="499"/>
    </location>
</feature>
<dbReference type="OrthoDB" id="20507at2759"/>
<feature type="compositionally biased region" description="Basic residues" evidence="2">
    <location>
        <begin position="1019"/>
        <end position="1040"/>
    </location>
</feature>
<feature type="region of interest" description="Disordered" evidence="2">
    <location>
        <begin position="1"/>
        <end position="22"/>
    </location>
</feature>
<protein>
    <submittedName>
        <fullName evidence="6">Unnamed protein product</fullName>
    </submittedName>
</protein>
<dbReference type="Pfam" id="PF00787">
    <property type="entry name" value="PX"/>
    <property type="match status" value="1"/>
</dbReference>
<comment type="caution">
    <text evidence="6">The sequence shown here is derived from an EMBL/GenBank/DDBJ whole genome shotgun (WGS) entry which is preliminary data.</text>
</comment>
<dbReference type="InterPro" id="IPR000467">
    <property type="entry name" value="G_patch_dom"/>
</dbReference>
<feature type="domain" description="PX" evidence="5">
    <location>
        <begin position="36"/>
        <end position="174"/>
    </location>
</feature>
<feature type="compositionally biased region" description="Polar residues" evidence="2">
    <location>
        <begin position="1044"/>
        <end position="1058"/>
    </location>
</feature>
<gene>
    <name evidence="6" type="ORF">Plil01_000425300</name>
</gene>
<dbReference type="InterPro" id="IPR036871">
    <property type="entry name" value="PX_dom_sf"/>
</dbReference>
<dbReference type="Proteomes" id="UP001165083">
    <property type="component" value="Unassembled WGS sequence"/>
</dbReference>
<feature type="region of interest" description="Disordered" evidence="2">
    <location>
        <begin position="710"/>
        <end position="732"/>
    </location>
</feature>
<feature type="compositionally biased region" description="Basic residues" evidence="2">
    <location>
        <begin position="998"/>
        <end position="1012"/>
    </location>
</feature>
<dbReference type="InterPro" id="IPR001841">
    <property type="entry name" value="Znf_RING"/>
</dbReference>
<dbReference type="GO" id="GO:0006397">
    <property type="term" value="P:mRNA processing"/>
    <property type="evidence" value="ECO:0007669"/>
    <property type="project" value="InterPro"/>
</dbReference>
<evidence type="ECO:0000256" key="1">
    <source>
        <dbReference type="PROSITE-ProRule" id="PRU00175"/>
    </source>
</evidence>
<dbReference type="SMART" id="SM00184">
    <property type="entry name" value="RING"/>
    <property type="match status" value="1"/>
</dbReference>
<dbReference type="GO" id="GO:0008270">
    <property type="term" value="F:zinc ion binding"/>
    <property type="evidence" value="ECO:0007669"/>
    <property type="project" value="UniProtKB-KW"/>
</dbReference>
<dbReference type="CDD" id="cd06093">
    <property type="entry name" value="PX_domain"/>
    <property type="match status" value="1"/>
</dbReference>
<proteinExistence type="predicted"/>
<dbReference type="PROSITE" id="PS50174">
    <property type="entry name" value="G_PATCH"/>
    <property type="match status" value="1"/>
</dbReference>
<dbReference type="InterPro" id="IPR013083">
    <property type="entry name" value="Znf_RING/FYVE/PHD"/>
</dbReference>
<dbReference type="PANTHER" id="PTHR13384">
    <property type="entry name" value="G PATCH DOMAIN-CONTAINING PROTEIN 1"/>
    <property type="match status" value="1"/>
</dbReference>
<dbReference type="Gene3D" id="3.30.1520.10">
    <property type="entry name" value="Phox-like domain"/>
    <property type="match status" value="1"/>
</dbReference>
<feature type="compositionally biased region" description="Basic and acidic residues" evidence="2">
    <location>
        <begin position="413"/>
        <end position="427"/>
    </location>
</feature>
<dbReference type="PROSITE" id="PS50089">
    <property type="entry name" value="ZF_RING_2"/>
    <property type="match status" value="1"/>
</dbReference>
<dbReference type="Pfam" id="PF01585">
    <property type="entry name" value="G-patch"/>
    <property type="match status" value="1"/>
</dbReference>
<keyword evidence="1" id="KW-0479">Metal-binding</keyword>
<feature type="region of interest" description="Disordered" evidence="2">
    <location>
        <begin position="876"/>
        <end position="1073"/>
    </location>
</feature>
<evidence type="ECO:0000259" key="3">
    <source>
        <dbReference type="PROSITE" id="PS50089"/>
    </source>
</evidence>
<evidence type="ECO:0000313" key="6">
    <source>
        <dbReference type="EMBL" id="GMF13815.1"/>
    </source>
</evidence>
<feature type="domain" description="RING-type" evidence="3">
    <location>
        <begin position="206"/>
        <end position="275"/>
    </location>
</feature>
<feature type="compositionally biased region" description="Basic and acidic residues" evidence="2">
    <location>
        <begin position="980"/>
        <end position="997"/>
    </location>
</feature>
<dbReference type="GO" id="GO:0003723">
    <property type="term" value="F:RNA binding"/>
    <property type="evidence" value="ECO:0007669"/>
    <property type="project" value="TreeGrafter"/>
</dbReference>
<name>A0A9W6TGM3_9STRA</name>
<accession>A0A9W6TGM3</accession>